<dbReference type="OrthoDB" id="5916309at2"/>
<evidence type="ECO:0000313" key="2">
    <source>
        <dbReference type="Proteomes" id="UP000071641"/>
    </source>
</evidence>
<name>A0A128EWZ4_9GAMM</name>
<dbReference type="AlphaFoldDB" id="A0A128EWZ4"/>
<dbReference type="RefSeq" id="WP_062661368.1">
    <property type="nucleotide sequence ID" value="NZ_FIZX01000001.1"/>
</dbReference>
<evidence type="ECO:0000313" key="1">
    <source>
        <dbReference type="EMBL" id="CZF78730.1"/>
    </source>
</evidence>
<organism evidence="1 2">
    <name type="scientific">Grimontia celer</name>
    <dbReference type="NCBI Taxonomy" id="1796497"/>
    <lineage>
        <taxon>Bacteria</taxon>
        <taxon>Pseudomonadati</taxon>
        <taxon>Pseudomonadota</taxon>
        <taxon>Gammaproteobacteria</taxon>
        <taxon>Vibrionales</taxon>
        <taxon>Vibrionaceae</taxon>
        <taxon>Grimontia</taxon>
    </lineage>
</organism>
<dbReference type="EMBL" id="FIZX01000001">
    <property type="protein sequence ID" value="CZF78730.1"/>
    <property type="molecule type" value="Genomic_DNA"/>
</dbReference>
<reference evidence="2" key="1">
    <citation type="submission" date="2016-02" db="EMBL/GenBank/DDBJ databases">
        <authorList>
            <person name="Rodrigo-Torres Lidia"/>
            <person name="Arahal R.David."/>
        </authorList>
    </citation>
    <scope>NUCLEOTIDE SEQUENCE [LARGE SCALE GENOMIC DNA]</scope>
    <source>
        <strain evidence="2">CECT 9029</strain>
    </source>
</reference>
<protein>
    <submittedName>
        <fullName evidence="1">Uncharacterized protein</fullName>
    </submittedName>
</protein>
<dbReference type="Proteomes" id="UP000071641">
    <property type="component" value="Unassembled WGS sequence"/>
</dbReference>
<gene>
    <name evidence="1" type="ORF">GCE9029_01021</name>
</gene>
<keyword evidence="2" id="KW-1185">Reference proteome</keyword>
<sequence>MKIKSWLGVLFLACISSETRAEERDVYREYVDRSIDRSIPLAVESWEKKLFAEQPEKKFLPVIENFIESVYSDSFRERTATTYRRVFSKSEMKILADNLLTETCASLFNRDFIERMESGAKMSNEDKVSADRCFDGLEGIDNVEEKLNKLAVVNGELYEASFTVHLEEFLEKLKQQKLIFDTAETVKKTLPRTLEDGFDWVDIVGEHMVLEFRYSVNDFFEEDEIYELDTESMFKVACEQFKDRFQGYVSVRYAVFDLHDRLVGEATVTISDCH</sequence>
<proteinExistence type="predicted"/>
<accession>A0A128EWZ4</accession>